<name>A0A9W9F073_9EURO</name>
<comment type="caution">
    <text evidence="2">The sequence shown here is derived from an EMBL/GenBank/DDBJ whole genome shotgun (WGS) entry which is preliminary data.</text>
</comment>
<evidence type="ECO:0000256" key="1">
    <source>
        <dbReference type="SAM" id="MobiDB-lite"/>
    </source>
</evidence>
<accession>A0A9W9F073</accession>
<dbReference type="AlphaFoldDB" id="A0A9W9F073"/>
<protein>
    <submittedName>
        <fullName evidence="2">Uncharacterized protein</fullName>
    </submittedName>
</protein>
<dbReference type="Proteomes" id="UP001141434">
    <property type="component" value="Unassembled WGS sequence"/>
</dbReference>
<proteinExistence type="predicted"/>
<keyword evidence="3" id="KW-1185">Reference proteome</keyword>
<dbReference type="GeneID" id="81395719"/>
<dbReference type="EMBL" id="JAPMSZ010000009">
    <property type="protein sequence ID" value="KAJ5091152.1"/>
    <property type="molecule type" value="Genomic_DNA"/>
</dbReference>
<evidence type="ECO:0000313" key="2">
    <source>
        <dbReference type="EMBL" id="KAJ5091152.1"/>
    </source>
</evidence>
<organism evidence="2 3">
    <name type="scientific">Penicillium alfredii</name>
    <dbReference type="NCBI Taxonomy" id="1506179"/>
    <lineage>
        <taxon>Eukaryota</taxon>
        <taxon>Fungi</taxon>
        <taxon>Dikarya</taxon>
        <taxon>Ascomycota</taxon>
        <taxon>Pezizomycotina</taxon>
        <taxon>Eurotiomycetes</taxon>
        <taxon>Eurotiomycetidae</taxon>
        <taxon>Eurotiales</taxon>
        <taxon>Aspergillaceae</taxon>
        <taxon>Penicillium</taxon>
    </lineage>
</organism>
<evidence type="ECO:0000313" key="3">
    <source>
        <dbReference type="Proteomes" id="UP001141434"/>
    </source>
</evidence>
<dbReference type="RefSeq" id="XP_056509350.1">
    <property type="nucleotide sequence ID" value="XM_056656550.1"/>
</dbReference>
<gene>
    <name evidence="2" type="ORF">NUU61_006022</name>
</gene>
<feature type="region of interest" description="Disordered" evidence="1">
    <location>
        <begin position="1"/>
        <end position="32"/>
    </location>
</feature>
<reference evidence="2" key="1">
    <citation type="submission" date="2022-11" db="EMBL/GenBank/DDBJ databases">
        <authorList>
            <person name="Petersen C."/>
        </authorList>
    </citation>
    <scope>NUCLEOTIDE SEQUENCE</scope>
    <source>
        <strain evidence="2">IBT 34128</strain>
    </source>
</reference>
<sequence length="66" mass="7268">MPKQPRLRRLSSSTVSEGKPLPRLDEKQTWGGADSDAMRLELMSERVCRVNGPGLWSIISIASSGK</sequence>
<reference evidence="2" key="2">
    <citation type="journal article" date="2023" name="IMA Fungus">
        <title>Comparative genomic study of the Penicillium genus elucidates a diverse pangenome and 15 lateral gene transfer events.</title>
        <authorList>
            <person name="Petersen C."/>
            <person name="Sorensen T."/>
            <person name="Nielsen M.R."/>
            <person name="Sondergaard T.E."/>
            <person name="Sorensen J.L."/>
            <person name="Fitzpatrick D.A."/>
            <person name="Frisvad J.C."/>
            <person name="Nielsen K.L."/>
        </authorList>
    </citation>
    <scope>NUCLEOTIDE SEQUENCE</scope>
    <source>
        <strain evidence="2">IBT 34128</strain>
    </source>
</reference>